<dbReference type="InterPro" id="IPR014352">
    <property type="entry name" value="FERM/acyl-CoA-bd_prot_sf"/>
</dbReference>
<sequence length="557" mass="62754">MSSTFVTLAEVLEARGGPLLEEEVWSLLLGTAESLVDVSYKGQNNMCNIISPTSLLLSATGTLAFKNCGLSDEVSTFTAPEMLQGRASSTKPAIERPVQLSDHLNSLLLSMCEDLAHRRVNLNCILEACESQHKASILPPPAKVIRQLVEEVFHESMDHSSLPDSNVPLSGRSQMIRERLHGKRGPFSDFSDGSAEGRRYSTDSDSKSGSLPQRPWRQRPRSSPTPLYQSSLERLPRGIRHRDSNCSWLGRSPHHDISPKTSARSHSPSITFSESSISLSQRKAKREVTVVLPNGQYVMVRCDIKSKARDVFDMVVAHANLVEHFYFGLAFLDDRLYCNEETGLFLVALALQAEFGDYMPELYGKDYYQPEHYVSRRMLEKLALPNVKEELPRLHASHAQMLPEEAETEYLKIAQQLPEYGVMFHRVAREKISVIGEYVLGVCAKGIIVYEMKNHLRTVTRHENMDNISVYRNRNLNLKRISCSESMLNHVGLTPGQPDSLSKSCDDLTAKLEARLRQQREMRREMSRELNKELPETGLQGHERASVGVALDDNNNH</sequence>
<dbReference type="SMART" id="SM00295">
    <property type="entry name" value="B41"/>
    <property type="match status" value="1"/>
</dbReference>
<gene>
    <name evidence="5" type="ORF">D9C73_019771</name>
</gene>
<feature type="compositionally biased region" description="Basic and acidic residues" evidence="2">
    <location>
        <begin position="195"/>
        <end position="206"/>
    </location>
</feature>
<keyword evidence="6" id="KW-1185">Reference proteome</keyword>
<feature type="domain" description="FERM" evidence="3">
    <location>
        <begin position="221"/>
        <end position="520"/>
    </location>
</feature>
<dbReference type="InterPro" id="IPR011993">
    <property type="entry name" value="PH-like_dom_sf"/>
</dbReference>
<evidence type="ECO:0000256" key="1">
    <source>
        <dbReference type="ARBA" id="ARBA00022737"/>
    </source>
</evidence>
<evidence type="ECO:0000256" key="2">
    <source>
        <dbReference type="SAM" id="MobiDB-lite"/>
    </source>
</evidence>
<evidence type="ECO:0000259" key="4">
    <source>
        <dbReference type="PROSITE" id="PS51377"/>
    </source>
</evidence>
<keyword evidence="1" id="KW-0677">Repeat</keyword>
<dbReference type="Pfam" id="PF00373">
    <property type="entry name" value="FERM_M"/>
    <property type="match status" value="1"/>
</dbReference>
<dbReference type="Gene3D" id="1.20.80.10">
    <property type="match status" value="1"/>
</dbReference>
<organism evidence="5 6">
    <name type="scientific">Collichthys lucidus</name>
    <name type="common">Big head croaker</name>
    <name type="synonym">Sciaena lucida</name>
    <dbReference type="NCBI Taxonomy" id="240159"/>
    <lineage>
        <taxon>Eukaryota</taxon>
        <taxon>Metazoa</taxon>
        <taxon>Chordata</taxon>
        <taxon>Craniata</taxon>
        <taxon>Vertebrata</taxon>
        <taxon>Euteleostomi</taxon>
        <taxon>Actinopterygii</taxon>
        <taxon>Neopterygii</taxon>
        <taxon>Teleostei</taxon>
        <taxon>Neoteleostei</taxon>
        <taxon>Acanthomorphata</taxon>
        <taxon>Eupercaria</taxon>
        <taxon>Sciaenidae</taxon>
        <taxon>Collichthys</taxon>
    </lineage>
</organism>
<feature type="domain" description="KIND" evidence="4">
    <location>
        <begin position="6"/>
        <end position="182"/>
    </location>
</feature>
<dbReference type="InterPro" id="IPR052074">
    <property type="entry name" value="NonRcpt_TyrProt_Phosphatase"/>
</dbReference>
<feature type="region of interest" description="Disordered" evidence="2">
    <location>
        <begin position="177"/>
        <end position="269"/>
    </location>
</feature>
<dbReference type="EMBL" id="CM014094">
    <property type="protein sequence ID" value="TKS85571.1"/>
    <property type="molecule type" value="Genomic_DNA"/>
</dbReference>
<dbReference type="PROSITE" id="PS51377">
    <property type="entry name" value="KIND"/>
    <property type="match status" value="1"/>
</dbReference>
<dbReference type="PROSITE" id="PS50057">
    <property type="entry name" value="FERM_3"/>
    <property type="match status" value="1"/>
</dbReference>
<evidence type="ECO:0000313" key="5">
    <source>
        <dbReference type="EMBL" id="TKS85571.1"/>
    </source>
</evidence>
<dbReference type="CDD" id="cd14473">
    <property type="entry name" value="FERM_B-lobe"/>
    <property type="match status" value="1"/>
</dbReference>
<proteinExistence type="predicted"/>
<evidence type="ECO:0000313" key="6">
    <source>
        <dbReference type="Proteomes" id="UP000298787"/>
    </source>
</evidence>
<dbReference type="PANTHER" id="PTHR46900">
    <property type="entry name" value="TYROSINE-PROTEIN PHOSPHATASE NON-RECEPTOR TYPE 13"/>
    <property type="match status" value="1"/>
</dbReference>
<dbReference type="InterPro" id="IPR019749">
    <property type="entry name" value="Band_41_domain"/>
</dbReference>
<dbReference type="SUPFAM" id="SSF54236">
    <property type="entry name" value="Ubiquitin-like"/>
    <property type="match status" value="1"/>
</dbReference>
<dbReference type="AlphaFoldDB" id="A0A4U5VD79"/>
<name>A0A4U5VD79_COLLU</name>
<dbReference type="Proteomes" id="UP000298787">
    <property type="component" value="Chromosome 17"/>
</dbReference>
<feature type="compositionally biased region" description="Basic and acidic residues" evidence="2">
    <location>
        <begin position="519"/>
        <end position="545"/>
    </location>
</feature>
<dbReference type="PANTHER" id="PTHR46900:SF4">
    <property type="entry name" value="FERM AND PDZ DOMAIN CONTAINING 2"/>
    <property type="match status" value="1"/>
</dbReference>
<reference evidence="5 6" key="1">
    <citation type="submission" date="2019-01" db="EMBL/GenBank/DDBJ databases">
        <title>Genome Assembly of Collichthys lucidus.</title>
        <authorList>
            <person name="Cai M."/>
            <person name="Xiao S."/>
        </authorList>
    </citation>
    <scope>NUCLEOTIDE SEQUENCE [LARGE SCALE GENOMIC DNA]</scope>
    <source>
        <strain evidence="5">JT15FE1705JMU</strain>
        <tissue evidence="5">Muscle</tissue>
    </source>
</reference>
<evidence type="ECO:0000259" key="3">
    <source>
        <dbReference type="PROSITE" id="PS50057"/>
    </source>
</evidence>
<dbReference type="SUPFAM" id="SSF47031">
    <property type="entry name" value="Second domain of FERM"/>
    <property type="match status" value="1"/>
</dbReference>
<dbReference type="InterPro" id="IPR000299">
    <property type="entry name" value="FERM_domain"/>
</dbReference>
<dbReference type="Gene3D" id="1.10.510.10">
    <property type="entry name" value="Transferase(Phosphotransferase) domain 1"/>
    <property type="match status" value="1"/>
</dbReference>
<dbReference type="Gene3D" id="2.30.29.30">
    <property type="entry name" value="Pleckstrin-homology domain (PH domain)/Phosphotyrosine-binding domain (PTB)"/>
    <property type="match status" value="1"/>
</dbReference>
<dbReference type="InterPro" id="IPR011019">
    <property type="entry name" value="KIND_dom"/>
</dbReference>
<dbReference type="InterPro" id="IPR035963">
    <property type="entry name" value="FERM_2"/>
</dbReference>
<accession>A0A4U5VD79</accession>
<dbReference type="STRING" id="240159.A0A4U5VD79"/>
<dbReference type="SMART" id="SM00750">
    <property type="entry name" value="KIND"/>
    <property type="match status" value="1"/>
</dbReference>
<dbReference type="InterPro" id="IPR019748">
    <property type="entry name" value="FERM_central"/>
</dbReference>
<dbReference type="InterPro" id="IPR029071">
    <property type="entry name" value="Ubiquitin-like_domsf"/>
</dbReference>
<protein>
    <submittedName>
        <fullName evidence="5">PDZ domain-containing protein 2</fullName>
    </submittedName>
</protein>
<feature type="region of interest" description="Disordered" evidence="2">
    <location>
        <begin position="519"/>
        <end position="557"/>
    </location>
</feature>